<dbReference type="SUPFAM" id="SSF52833">
    <property type="entry name" value="Thioredoxin-like"/>
    <property type="match status" value="2"/>
</dbReference>
<keyword evidence="2" id="KW-1185">Reference proteome</keyword>
<dbReference type="AlphaFoldDB" id="A0AAJ0H7B5"/>
<sequence length="300" mass="33324">SQDLEVEWAAVRGAAQDAAVMSIDCATDVATCAEMDVMAYPAIRLYHGDGRMDRYRGPRKSTPILAFLRRVSRPAVSEIITPTTSLSEFASSDDITLTAEFLPSEAGLYEWQYRELARQYHDRFSFAILPPSQHQSVVRCRNNRNDEDFTLKELWLVGALDELVSQCTAPLILEPTRKEMAELGQMVASAGRHMVVHYFATSDGEKDIYRDEMQALAKKYLNDVLFTIIDANEHPLMPAMAGLEAGAGISIENLRAGQLFPYQDGEVSATALERLLIGIMKGAVTPRNGLRPSEVAHDEL</sequence>
<organism evidence="1 2">
    <name type="scientific">Lasiosphaeria hispida</name>
    <dbReference type="NCBI Taxonomy" id="260671"/>
    <lineage>
        <taxon>Eukaryota</taxon>
        <taxon>Fungi</taxon>
        <taxon>Dikarya</taxon>
        <taxon>Ascomycota</taxon>
        <taxon>Pezizomycotina</taxon>
        <taxon>Sordariomycetes</taxon>
        <taxon>Sordariomycetidae</taxon>
        <taxon>Sordariales</taxon>
        <taxon>Lasiosphaeriaceae</taxon>
        <taxon>Lasiosphaeria</taxon>
    </lineage>
</organism>
<dbReference type="InterPro" id="IPR036249">
    <property type="entry name" value="Thioredoxin-like_sf"/>
</dbReference>
<dbReference type="EMBL" id="JAUIQD010000008">
    <property type="protein sequence ID" value="KAK3341990.1"/>
    <property type="molecule type" value="Genomic_DNA"/>
</dbReference>
<feature type="non-terminal residue" evidence="1">
    <location>
        <position position="300"/>
    </location>
</feature>
<proteinExistence type="predicted"/>
<evidence type="ECO:0000313" key="2">
    <source>
        <dbReference type="Proteomes" id="UP001275084"/>
    </source>
</evidence>
<evidence type="ECO:0008006" key="3">
    <source>
        <dbReference type="Google" id="ProtNLM"/>
    </source>
</evidence>
<comment type="caution">
    <text evidence="1">The sequence shown here is derived from an EMBL/GenBank/DDBJ whole genome shotgun (WGS) entry which is preliminary data.</text>
</comment>
<reference evidence="1" key="1">
    <citation type="journal article" date="2023" name="Mol. Phylogenet. Evol.">
        <title>Genome-scale phylogeny and comparative genomics of the fungal order Sordariales.</title>
        <authorList>
            <person name="Hensen N."/>
            <person name="Bonometti L."/>
            <person name="Westerberg I."/>
            <person name="Brannstrom I.O."/>
            <person name="Guillou S."/>
            <person name="Cros-Aarteil S."/>
            <person name="Calhoun S."/>
            <person name="Haridas S."/>
            <person name="Kuo A."/>
            <person name="Mondo S."/>
            <person name="Pangilinan J."/>
            <person name="Riley R."/>
            <person name="LaButti K."/>
            <person name="Andreopoulos B."/>
            <person name="Lipzen A."/>
            <person name="Chen C."/>
            <person name="Yan M."/>
            <person name="Daum C."/>
            <person name="Ng V."/>
            <person name="Clum A."/>
            <person name="Steindorff A."/>
            <person name="Ohm R.A."/>
            <person name="Martin F."/>
            <person name="Silar P."/>
            <person name="Natvig D.O."/>
            <person name="Lalanne C."/>
            <person name="Gautier V."/>
            <person name="Ament-Velasquez S.L."/>
            <person name="Kruys A."/>
            <person name="Hutchinson M.I."/>
            <person name="Powell A.J."/>
            <person name="Barry K."/>
            <person name="Miller A.N."/>
            <person name="Grigoriev I.V."/>
            <person name="Debuchy R."/>
            <person name="Gladieux P."/>
            <person name="Hiltunen Thoren M."/>
            <person name="Johannesson H."/>
        </authorList>
    </citation>
    <scope>NUCLEOTIDE SEQUENCE</scope>
    <source>
        <strain evidence="1">CBS 955.72</strain>
    </source>
</reference>
<reference evidence="1" key="2">
    <citation type="submission" date="2023-06" db="EMBL/GenBank/DDBJ databases">
        <authorList>
            <consortium name="Lawrence Berkeley National Laboratory"/>
            <person name="Haridas S."/>
            <person name="Hensen N."/>
            <person name="Bonometti L."/>
            <person name="Westerberg I."/>
            <person name="Brannstrom I.O."/>
            <person name="Guillou S."/>
            <person name="Cros-Aarteil S."/>
            <person name="Calhoun S."/>
            <person name="Kuo A."/>
            <person name="Mondo S."/>
            <person name="Pangilinan J."/>
            <person name="Riley R."/>
            <person name="Labutti K."/>
            <person name="Andreopoulos B."/>
            <person name="Lipzen A."/>
            <person name="Chen C."/>
            <person name="Yanf M."/>
            <person name="Daum C."/>
            <person name="Ng V."/>
            <person name="Clum A."/>
            <person name="Steindorff A."/>
            <person name="Ohm R."/>
            <person name="Martin F."/>
            <person name="Silar P."/>
            <person name="Natvig D."/>
            <person name="Lalanne C."/>
            <person name="Gautier V."/>
            <person name="Ament-Velasquez S.L."/>
            <person name="Kruys A."/>
            <person name="Hutchinson M.I."/>
            <person name="Powell A.J."/>
            <person name="Barry K."/>
            <person name="Miller A.N."/>
            <person name="Grigoriev I.V."/>
            <person name="Debuchy R."/>
            <person name="Gladieux P."/>
            <person name="Thoren M.H."/>
            <person name="Johannesson H."/>
        </authorList>
    </citation>
    <scope>NUCLEOTIDE SEQUENCE</scope>
    <source>
        <strain evidence="1">CBS 955.72</strain>
    </source>
</reference>
<gene>
    <name evidence="1" type="ORF">B0T25DRAFT_617599</name>
</gene>
<dbReference type="CDD" id="cd02961">
    <property type="entry name" value="PDI_a_family"/>
    <property type="match status" value="1"/>
</dbReference>
<feature type="non-terminal residue" evidence="1">
    <location>
        <position position="1"/>
    </location>
</feature>
<accession>A0AAJ0H7B5</accession>
<name>A0AAJ0H7B5_9PEZI</name>
<evidence type="ECO:0000313" key="1">
    <source>
        <dbReference type="EMBL" id="KAK3341990.1"/>
    </source>
</evidence>
<dbReference type="Proteomes" id="UP001275084">
    <property type="component" value="Unassembled WGS sequence"/>
</dbReference>
<protein>
    <recommendedName>
        <fullName evidence="3">Thioredoxin domain-containing protein</fullName>
    </recommendedName>
</protein>
<dbReference type="Gene3D" id="3.40.30.10">
    <property type="entry name" value="Glutaredoxin"/>
    <property type="match status" value="2"/>
</dbReference>